<dbReference type="GO" id="GO:0008534">
    <property type="term" value="F:oxidized purine nucleobase lesion DNA N-glycosylase activity"/>
    <property type="evidence" value="ECO:0007669"/>
    <property type="project" value="UniProtKB-EC"/>
</dbReference>
<dbReference type="EMBL" id="JAPTGC010000004">
    <property type="protein sequence ID" value="MCZ0862428.1"/>
    <property type="molecule type" value="Genomic_DNA"/>
</dbReference>
<evidence type="ECO:0000256" key="4">
    <source>
        <dbReference type="ARBA" id="ARBA00011245"/>
    </source>
</evidence>
<evidence type="ECO:0000313" key="19">
    <source>
        <dbReference type="EMBL" id="MCZ0862428.1"/>
    </source>
</evidence>
<dbReference type="SUPFAM" id="SSF46946">
    <property type="entry name" value="S13-like H2TH domain"/>
    <property type="match status" value="1"/>
</dbReference>
<keyword evidence="5" id="KW-0479">Metal-binding</keyword>
<evidence type="ECO:0000256" key="2">
    <source>
        <dbReference type="ARBA" id="ARBA00001947"/>
    </source>
</evidence>
<dbReference type="Pfam" id="PF01149">
    <property type="entry name" value="Fapy_DNA_glyco"/>
    <property type="match status" value="1"/>
</dbReference>
<evidence type="ECO:0000256" key="6">
    <source>
        <dbReference type="ARBA" id="ARBA00022763"/>
    </source>
</evidence>
<dbReference type="PROSITE" id="PS51066">
    <property type="entry name" value="ZF_FPG_2"/>
    <property type="match status" value="1"/>
</dbReference>
<keyword evidence="20" id="KW-1185">Reference proteome</keyword>
<comment type="cofactor">
    <cofactor evidence="2">
        <name>Zn(2+)</name>
        <dbReference type="ChEBI" id="CHEBI:29105"/>
    </cofactor>
</comment>
<keyword evidence="6" id="KW-0227">DNA damage</keyword>
<evidence type="ECO:0000256" key="13">
    <source>
        <dbReference type="ARBA" id="ARBA00023268"/>
    </source>
</evidence>
<keyword evidence="13" id="KW-0511">Multifunctional enzyme</keyword>
<keyword evidence="10" id="KW-0238">DNA-binding</keyword>
<dbReference type="SUPFAM" id="SSF57716">
    <property type="entry name" value="Glucocorticoid receptor-like (DNA-binding domain)"/>
    <property type="match status" value="1"/>
</dbReference>
<dbReference type="EC" id="4.2.99.18" evidence="19"/>
<dbReference type="CDD" id="cd08966">
    <property type="entry name" value="EcFpg-like_N"/>
    <property type="match status" value="1"/>
</dbReference>
<dbReference type="Gene3D" id="3.20.190.10">
    <property type="entry name" value="MutM-like, N-terminal"/>
    <property type="match status" value="1"/>
</dbReference>
<dbReference type="Pfam" id="PF06827">
    <property type="entry name" value="zf-FPG_IleRS"/>
    <property type="match status" value="1"/>
</dbReference>
<dbReference type="InterPro" id="IPR010979">
    <property type="entry name" value="Ribosomal_uS13-like_H2TH"/>
</dbReference>
<dbReference type="SMART" id="SM01232">
    <property type="entry name" value="H2TH"/>
    <property type="match status" value="1"/>
</dbReference>
<evidence type="ECO:0000256" key="10">
    <source>
        <dbReference type="ARBA" id="ARBA00023125"/>
    </source>
</evidence>
<keyword evidence="9" id="KW-0862">Zinc</keyword>
<organism evidence="19 20">
    <name type="scientific">Methanocorpusculum vombati</name>
    <dbReference type="NCBI Taxonomy" id="3002864"/>
    <lineage>
        <taxon>Archaea</taxon>
        <taxon>Methanobacteriati</taxon>
        <taxon>Methanobacteriota</taxon>
        <taxon>Stenosarchaea group</taxon>
        <taxon>Methanomicrobia</taxon>
        <taxon>Methanomicrobiales</taxon>
        <taxon>Methanocorpusculaceae</taxon>
        <taxon>Methanocorpusculum</taxon>
    </lineage>
</organism>
<dbReference type="InterPro" id="IPR020629">
    <property type="entry name" value="FPG_Glyclase"/>
</dbReference>
<dbReference type="NCBIfam" id="TIGR00577">
    <property type="entry name" value="fpg"/>
    <property type="match status" value="1"/>
</dbReference>
<evidence type="ECO:0000256" key="16">
    <source>
        <dbReference type="PROSITE-ProRule" id="PRU00391"/>
    </source>
</evidence>
<dbReference type="PANTHER" id="PTHR22993">
    <property type="entry name" value="FORMAMIDOPYRIMIDINE-DNA GLYCOSYLASE"/>
    <property type="match status" value="1"/>
</dbReference>
<dbReference type="SMART" id="SM00898">
    <property type="entry name" value="Fapy_DNA_glyco"/>
    <property type="match status" value="1"/>
</dbReference>
<evidence type="ECO:0000256" key="9">
    <source>
        <dbReference type="ARBA" id="ARBA00022833"/>
    </source>
</evidence>
<dbReference type="InterPro" id="IPR012319">
    <property type="entry name" value="FPG_cat"/>
</dbReference>
<evidence type="ECO:0000256" key="5">
    <source>
        <dbReference type="ARBA" id="ARBA00022723"/>
    </source>
</evidence>
<evidence type="ECO:0000256" key="7">
    <source>
        <dbReference type="ARBA" id="ARBA00022771"/>
    </source>
</evidence>
<dbReference type="SUPFAM" id="SSF81624">
    <property type="entry name" value="N-terminal domain of MutM-like DNA repair proteins"/>
    <property type="match status" value="1"/>
</dbReference>
<evidence type="ECO:0000313" key="20">
    <source>
        <dbReference type="Proteomes" id="UP001141336"/>
    </source>
</evidence>
<dbReference type="Pfam" id="PF06831">
    <property type="entry name" value="H2TH"/>
    <property type="match status" value="1"/>
</dbReference>
<name>A0ABT4IMX9_9EURY</name>
<comment type="similarity">
    <text evidence="3">Belongs to the FPG family.</text>
</comment>
<keyword evidence="14 19" id="KW-0326">Glycosidase</keyword>
<dbReference type="PROSITE" id="PS51068">
    <property type="entry name" value="FPG_CAT"/>
    <property type="match status" value="1"/>
</dbReference>
<dbReference type="Proteomes" id="UP001141336">
    <property type="component" value="Unassembled WGS sequence"/>
</dbReference>
<feature type="domain" description="FPG-type" evidence="17">
    <location>
        <begin position="240"/>
        <end position="274"/>
    </location>
</feature>
<evidence type="ECO:0000256" key="11">
    <source>
        <dbReference type="ARBA" id="ARBA00023204"/>
    </source>
</evidence>
<dbReference type="InterPro" id="IPR015887">
    <property type="entry name" value="DNA_glyclase_Znf_dom_DNA_BS"/>
</dbReference>
<protein>
    <submittedName>
        <fullName evidence="19">Bifunctional DNA-formamidopyrimidine glycosylase/DNA-(Apurinic or apyrimidinic site) lyase</fullName>
        <ecNumber evidence="19">3.2.2.23</ecNumber>
        <ecNumber evidence="19">4.2.99.18</ecNumber>
    </submittedName>
</protein>
<evidence type="ECO:0000256" key="14">
    <source>
        <dbReference type="ARBA" id="ARBA00023295"/>
    </source>
</evidence>
<accession>A0ABT4IMX9</accession>
<evidence type="ECO:0000256" key="12">
    <source>
        <dbReference type="ARBA" id="ARBA00023239"/>
    </source>
</evidence>
<sequence>MPELPEVETVRRILEPQLKGRRISDLTVNRPEIIAHPTADIFTHAVIGTVIARMGRRGKYLFLHLDTGNTILLHLRMTGQLLATPADFPAEKHTHLIFHLDDGTELRYLDTRRFGRFWLLQKTEKDIWSGIQKLGPEPFDPQITPAWLREKIGRSRRPVKECLLDQRTVAGIGNIYGDEILFAAKICPARPACSLREQEWQTLAAVIPAVLQKAVDDNRMTPEEYLEGRGKEYRNDPFLQVYGHEGDSCPCCGAALKRITLSGRSSVYCPNCQPEQPIP</sequence>
<evidence type="ECO:0000256" key="1">
    <source>
        <dbReference type="ARBA" id="ARBA00001668"/>
    </source>
</evidence>
<keyword evidence="7 16" id="KW-0863">Zinc-finger</keyword>
<comment type="catalytic activity">
    <reaction evidence="15">
        <text>2'-deoxyribonucleotide-(2'-deoxyribose 5'-phosphate)-2'-deoxyribonucleotide-DNA = a 3'-end 2'-deoxyribonucleotide-(2,3-dehydro-2,3-deoxyribose 5'-phosphate)-DNA + a 5'-end 5'-phospho-2'-deoxyribonucleoside-DNA + H(+)</text>
        <dbReference type="Rhea" id="RHEA:66592"/>
        <dbReference type="Rhea" id="RHEA-COMP:13180"/>
        <dbReference type="Rhea" id="RHEA-COMP:16897"/>
        <dbReference type="Rhea" id="RHEA-COMP:17067"/>
        <dbReference type="ChEBI" id="CHEBI:15378"/>
        <dbReference type="ChEBI" id="CHEBI:136412"/>
        <dbReference type="ChEBI" id="CHEBI:157695"/>
        <dbReference type="ChEBI" id="CHEBI:167181"/>
        <dbReference type="EC" id="4.2.99.18"/>
    </reaction>
</comment>
<dbReference type="InterPro" id="IPR010663">
    <property type="entry name" value="Znf_FPG/IleRS"/>
</dbReference>
<evidence type="ECO:0000256" key="3">
    <source>
        <dbReference type="ARBA" id="ARBA00009409"/>
    </source>
</evidence>
<evidence type="ECO:0000259" key="17">
    <source>
        <dbReference type="PROSITE" id="PS51066"/>
    </source>
</evidence>
<keyword evidence="8 19" id="KW-0378">Hydrolase</keyword>
<dbReference type="NCBIfam" id="NF002211">
    <property type="entry name" value="PRK01103.1"/>
    <property type="match status" value="1"/>
</dbReference>
<dbReference type="EC" id="3.2.2.23" evidence="19"/>
<reference evidence="19" key="1">
    <citation type="submission" date="2022-12" db="EMBL/GenBank/DDBJ databases">
        <title>Isolation and characterisation of novel Methanocorpusculum spp. from native Australian herbivores indicates the genus is ancestrally host-associated.</title>
        <authorList>
            <person name="Volmer J.G."/>
            <person name="Soo R.M."/>
            <person name="Evans P.N."/>
            <person name="Hoedt E.C."/>
            <person name="Astorga Alsina A.L."/>
            <person name="Woodcroft B.J."/>
            <person name="Tyson G.W."/>
            <person name="Hugenholtz P."/>
            <person name="Morrison M."/>
        </authorList>
    </citation>
    <scope>NUCLEOTIDE SEQUENCE</scope>
    <source>
        <strain evidence="19">CW153</strain>
    </source>
</reference>
<evidence type="ECO:0000259" key="18">
    <source>
        <dbReference type="PROSITE" id="PS51068"/>
    </source>
</evidence>
<comment type="subunit">
    <text evidence="4">Monomer.</text>
</comment>
<dbReference type="GO" id="GO:0140078">
    <property type="term" value="F:class I DNA-(apurinic or apyrimidinic site) endonuclease activity"/>
    <property type="evidence" value="ECO:0007669"/>
    <property type="project" value="UniProtKB-EC"/>
</dbReference>
<evidence type="ECO:0000256" key="8">
    <source>
        <dbReference type="ARBA" id="ARBA00022801"/>
    </source>
</evidence>
<dbReference type="PROSITE" id="PS01242">
    <property type="entry name" value="ZF_FPG_1"/>
    <property type="match status" value="1"/>
</dbReference>
<evidence type="ECO:0000256" key="15">
    <source>
        <dbReference type="ARBA" id="ARBA00044632"/>
    </source>
</evidence>
<dbReference type="HAMAP" id="MF_00103">
    <property type="entry name" value="Fapy_DNA_glycosyl"/>
    <property type="match status" value="1"/>
</dbReference>
<keyword evidence="12 19" id="KW-0456">Lyase</keyword>
<dbReference type="Gene3D" id="1.10.8.50">
    <property type="match status" value="1"/>
</dbReference>
<dbReference type="InterPro" id="IPR035937">
    <property type="entry name" value="FPG_N"/>
</dbReference>
<dbReference type="PANTHER" id="PTHR22993:SF9">
    <property type="entry name" value="FORMAMIDOPYRIMIDINE-DNA GLYCOSYLASE"/>
    <property type="match status" value="1"/>
</dbReference>
<dbReference type="InterPro" id="IPR015886">
    <property type="entry name" value="H2TH_FPG"/>
</dbReference>
<proteinExistence type="inferred from homology"/>
<keyword evidence="11" id="KW-0234">DNA repair</keyword>
<gene>
    <name evidence="19" type="primary">mutM</name>
    <name evidence="19" type="ORF">O0S09_04055</name>
</gene>
<dbReference type="InterPro" id="IPR000214">
    <property type="entry name" value="Znf_DNA_glyclase/AP_lyase"/>
</dbReference>
<dbReference type="RefSeq" id="WP_268922672.1">
    <property type="nucleotide sequence ID" value="NZ_JAPTGC010000004.1"/>
</dbReference>
<feature type="domain" description="Formamidopyrimidine-DNA glycosylase catalytic" evidence="18">
    <location>
        <begin position="2"/>
        <end position="115"/>
    </location>
</feature>
<comment type="caution">
    <text evidence="19">The sequence shown here is derived from an EMBL/GenBank/DDBJ whole genome shotgun (WGS) entry which is preliminary data.</text>
</comment>
<comment type="catalytic activity">
    <reaction evidence="1">
        <text>Hydrolysis of DNA containing ring-opened 7-methylguanine residues, releasing 2,6-diamino-4-hydroxy-5-(N-methyl)formamidopyrimidine.</text>
        <dbReference type="EC" id="3.2.2.23"/>
    </reaction>
</comment>